<comment type="caution">
    <text evidence="2">The sequence shown here is derived from an EMBL/GenBank/DDBJ whole genome shotgun (WGS) entry which is preliminary data.</text>
</comment>
<evidence type="ECO:0000313" key="2">
    <source>
        <dbReference type="EMBL" id="MFD2610026.1"/>
    </source>
</evidence>
<evidence type="ECO:0000259" key="1">
    <source>
        <dbReference type="SMART" id="SM00960"/>
    </source>
</evidence>
<organism evidence="2 3">
    <name type="scientific">Deinococcus taklimakanensis</name>
    <dbReference type="NCBI Taxonomy" id="536443"/>
    <lineage>
        <taxon>Bacteria</taxon>
        <taxon>Thermotogati</taxon>
        <taxon>Deinococcota</taxon>
        <taxon>Deinococci</taxon>
        <taxon>Deinococcales</taxon>
        <taxon>Deinococcaceae</taxon>
        <taxon>Deinococcus</taxon>
    </lineage>
</organism>
<gene>
    <name evidence="2" type="ORF">ACFSR9_11350</name>
</gene>
<reference evidence="3" key="1">
    <citation type="journal article" date="2019" name="Int. J. Syst. Evol. Microbiol.">
        <title>The Global Catalogue of Microorganisms (GCM) 10K type strain sequencing project: providing services to taxonomists for standard genome sequencing and annotation.</title>
        <authorList>
            <consortium name="The Broad Institute Genomics Platform"/>
            <consortium name="The Broad Institute Genome Sequencing Center for Infectious Disease"/>
            <person name="Wu L."/>
            <person name="Ma J."/>
        </authorList>
    </citation>
    <scope>NUCLEOTIDE SEQUENCE [LARGE SCALE GENOMIC DNA]</scope>
    <source>
        <strain evidence="3">KCTC 33842</strain>
    </source>
</reference>
<protein>
    <submittedName>
        <fullName evidence="2">Roadblock/LC7 domain-containing protein</fullName>
    </submittedName>
</protein>
<name>A0ABW5P458_9DEIO</name>
<feature type="domain" description="Roadblock/LAMTOR2" evidence="1">
    <location>
        <begin position="2"/>
        <end position="84"/>
    </location>
</feature>
<dbReference type="SUPFAM" id="SSF103196">
    <property type="entry name" value="Roadblock/LC7 domain"/>
    <property type="match status" value="1"/>
</dbReference>
<evidence type="ECO:0000313" key="3">
    <source>
        <dbReference type="Proteomes" id="UP001597475"/>
    </source>
</evidence>
<dbReference type="Proteomes" id="UP001597475">
    <property type="component" value="Unassembled WGS sequence"/>
</dbReference>
<dbReference type="InterPro" id="IPR004942">
    <property type="entry name" value="Roadblock/LAMTOR2_dom"/>
</dbReference>
<keyword evidence="3" id="KW-1185">Reference proteome</keyword>
<sequence>MKLAALRQLPGVIASALVGPDGLPLEAHGEGSEVLAAELAALRSCTERANRRLGAGDISRLAFTSERIEVVAVTSGPFILGAAMLRGSDTRTTQQTLARLALELRDLPVSPEPGA</sequence>
<dbReference type="Pfam" id="PF03259">
    <property type="entry name" value="Robl_LC7"/>
    <property type="match status" value="1"/>
</dbReference>
<dbReference type="SMART" id="SM00960">
    <property type="entry name" value="Robl_LC7"/>
    <property type="match status" value="1"/>
</dbReference>
<accession>A0ABW5P458</accession>
<proteinExistence type="predicted"/>
<dbReference type="RefSeq" id="WP_386845866.1">
    <property type="nucleotide sequence ID" value="NZ_JBHUMK010000048.1"/>
</dbReference>
<dbReference type="Gene3D" id="3.30.450.30">
    <property type="entry name" value="Dynein light chain 2a, cytoplasmic"/>
    <property type="match status" value="1"/>
</dbReference>
<dbReference type="EMBL" id="JBHUMK010000048">
    <property type="protein sequence ID" value="MFD2610026.1"/>
    <property type="molecule type" value="Genomic_DNA"/>
</dbReference>